<dbReference type="PANTHER" id="PTHR31350:SF29">
    <property type="entry name" value="PROTEIN SIRB1 N-TERMINAL DOMAIN-CONTAINING PROTEIN"/>
    <property type="match status" value="1"/>
</dbReference>
<comment type="caution">
    <text evidence="2">The sequence shown here is derived from an EMBL/GenBank/DDBJ whole genome shotgun (WGS) entry which is preliminary data.</text>
</comment>
<dbReference type="Proteomes" id="UP001412067">
    <property type="component" value="Unassembled WGS sequence"/>
</dbReference>
<evidence type="ECO:0000259" key="1">
    <source>
        <dbReference type="Pfam" id="PF13369"/>
    </source>
</evidence>
<keyword evidence="3" id="KW-1185">Reference proteome</keyword>
<dbReference type="Pfam" id="PF13369">
    <property type="entry name" value="Transglut_core2"/>
    <property type="match status" value="1"/>
</dbReference>
<dbReference type="InterPro" id="IPR032698">
    <property type="entry name" value="SirB1_N"/>
</dbReference>
<proteinExistence type="predicted"/>
<organism evidence="2 3">
    <name type="scientific">Platanthera guangdongensis</name>
    <dbReference type="NCBI Taxonomy" id="2320717"/>
    <lineage>
        <taxon>Eukaryota</taxon>
        <taxon>Viridiplantae</taxon>
        <taxon>Streptophyta</taxon>
        <taxon>Embryophyta</taxon>
        <taxon>Tracheophyta</taxon>
        <taxon>Spermatophyta</taxon>
        <taxon>Magnoliopsida</taxon>
        <taxon>Liliopsida</taxon>
        <taxon>Asparagales</taxon>
        <taxon>Orchidaceae</taxon>
        <taxon>Orchidoideae</taxon>
        <taxon>Orchideae</taxon>
        <taxon>Orchidinae</taxon>
        <taxon>Platanthera</taxon>
    </lineage>
</organism>
<evidence type="ECO:0000313" key="3">
    <source>
        <dbReference type="Proteomes" id="UP001412067"/>
    </source>
</evidence>
<gene>
    <name evidence="2" type="ORF">KSP40_PGU011483</name>
</gene>
<dbReference type="EMBL" id="JBBWWR010000011">
    <property type="protein sequence ID" value="KAK8959544.1"/>
    <property type="molecule type" value="Genomic_DNA"/>
</dbReference>
<accession>A0ABR2M7A4</accession>
<name>A0ABR2M7A4_9ASPA</name>
<protein>
    <recommendedName>
        <fullName evidence="1">Protein SirB1 N-terminal domain-containing protein</fullName>
    </recommendedName>
</protein>
<dbReference type="PANTHER" id="PTHR31350">
    <property type="entry name" value="SI:DKEY-261L7.2"/>
    <property type="match status" value="1"/>
</dbReference>
<feature type="domain" description="Protein SirB1 N-terminal" evidence="1">
    <location>
        <begin position="179"/>
        <end position="258"/>
    </location>
</feature>
<evidence type="ECO:0000313" key="2">
    <source>
        <dbReference type="EMBL" id="KAK8959544.1"/>
    </source>
</evidence>
<sequence length="473" mass="53025">MISLRLLHHHRKVSPSLSLFLPLSPLAMRSTSAPSATTSIFRLTNPKNYKRTLCPTFLHCPTVWSTHHTVRKAPKRRTGTSGFCLCSGSGSPELESSGDGTKLRFVLHDSLDAAGFDTKQARAGREGFCKQVGRFTKISAETSIAISGGADLARAALNIAAEDDSLISRSSAPFPVEAFLERLDDLSMGFCSLHLPPLHSPPEAFLRNLERYFYVHKGFRRTDMISDARSLYLHSVLTCRSGTAIMLSLIYSEMLKTLRICGFLDFDVEIYYPCDNLCLPSGYQKQKSKFSDQTHILTSKSLVVEILRKLKDAFWPFQHDHMSSLFLRAAHAANHALGPIASGENHSKSCSMLEIASTKATHHRLGRGVWTNARFGDMRRALSACERLIILGTGLEEIRDYAALLYHCGHYEDCFEYLNLYQNSRMPEPDGRDQYEEDAVKQLATRVNLILSERGWSKEAVHGSYWGNSIEPW</sequence>
<reference evidence="2 3" key="1">
    <citation type="journal article" date="2022" name="Nat. Plants">
        <title>Genomes of leafy and leafless Platanthera orchids illuminate the evolution of mycoheterotrophy.</title>
        <authorList>
            <person name="Li M.H."/>
            <person name="Liu K.W."/>
            <person name="Li Z."/>
            <person name="Lu H.C."/>
            <person name="Ye Q.L."/>
            <person name="Zhang D."/>
            <person name="Wang J.Y."/>
            <person name="Li Y.F."/>
            <person name="Zhong Z.M."/>
            <person name="Liu X."/>
            <person name="Yu X."/>
            <person name="Liu D.K."/>
            <person name="Tu X.D."/>
            <person name="Liu B."/>
            <person name="Hao Y."/>
            <person name="Liao X.Y."/>
            <person name="Jiang Y.T."/>
            <person name="Sun W.H."/>
            <person name="Chen J."/>
            <person name="Chen Y.Q."/>
            <person name="Ai Y."/>
            <person name="Zhai J.W."/>
            <person name="Wu S.S."/>
            <person name="Zhou Z."/>
            <person name="Hsiao Y.Y."/>
            <person name="Wu W.L."/>
            <person name="Chen Y.Y."/>
            <person name="Lin Y.F."/>
            <person name="Hsu J.L."/>
            <person name="Li C.Y."/>
            <person name="Wang Z.W."/>
            <person name="Zhao X."/>
            <person name="Zhong W.Y."/>
            <person name="Ma X.K."/>
            <person name="Ma L."/>
            <person name="Huang J."/>
            <person name="Chen G.Z."/>
            <person name="Huang M.Z."/>
            <person name="Huang L."/>
            <person name="Peng D.H."/>
            <person name="Luo Y.B."/>
            <person name="Zou S.Q."/>
            <person name="Chen S.P."/>
            <person name="Lan S."/>
            <person name="Tsai W.C."/>
            <person name="Van de Peer Y."/>
            <person name="Liu Z.J."/>
        </authorList>
    </citation>
    <scope>NUCLEOTIDE SEQUENCE [LARGE SCALE GENOMIC DNA]</scope>
    <source>
        <strain evidence="2">Lor288</strain>
    </source>
</reference>